<dbReference type="Pfam" id="PF23256">
    <property type="entry name" value="CHX17_2nd"/>
    <property type="match status" value="1"/>
</dbReference>
<dbReference type="GO" id="GO:0012505">
    <property type="term" value="C:endomembrane system"/>
    <property type="evidence" value="ECO:0007669"/>
    <property type="project" value="TreeGrafter"/>
</dbReference>
<dbReference type="GO" id="GO:0015297">
    <property type="term" value="F:antiporter activity"/>
    <property type="evidence" value="ECO:0007669"/>
    <property type="project" value="InterPro"/>
</dbReference>
<keyword evidence="4 11" id="KW-0812">Transmembrane</keyword>
<proteinExistence type="inferred from homology"/>
<feature type="region of interest" description="Disordered" evidence="10">
    <location>
        <begin position="770"/>
        <end position="826"/>
    </location>
</feature>
<gene>
    <name evidence="15" type="ORF">L484_004608</name>
</gene>
<dbReference type="PANTHER" id="PTHR32468:SF74">
    <property type="entry name" value="CATION_H(+) ANTIPORTER 21-RELATED"/>
    <property type="match status" value="1"/>
</dbReference>
<feature type="domain" description="Cation/H+ exchanger transmembrane" evidence="12">
    <location>
        <begin position="70"/>
        <end position="450"/>
    </location>
</feature>
<feature type="transmembrane region" description="Helical" evidence="11">
    <location>
        <begin position="292"/>
        <end position="318"/>
    </location>
</feature>
<keyword evidence="3" id="KW-0633">Potassium transport</keyword>
<dbReference type="eggNOG" id="KOG1650">
    <property type="taxonomic scope" value="Eukaryota"/>
</dbReference>
<evidence type="ECO:0000256" key="10">
    <source>
        <dbReference type="SAM" id="MobiDB-lite"/>
    </source>
</evidence>
<feature type="transmembrane region" description="Helical" evidence="11">
    <location>
        <begin position="82"/>
        <end position="102"/>
    </location>
</feature>
<keyword evidence="2" id="KW-0813">Transport</keyword>
<keyword evidence="7" id="KW-0406">Ion transport</keyword>
<keyword evidence="5" id="KW-0630">Potassium</keyword>
<dbReference type="PANTHER" id="PTHR32468">
    <property type="entry name" value="CATION/H + ANTIPORTER"/>
    <property type="match status" value="1"/>
</dbReference>
<dbReference type="GO" id="GO:1902600">
    <property type="term" value="P:proton transmembrane transport"/>
    <property type="evidence" value="ECO:0007669"/>
    <property type="project" value="InterPro"/>
</dbReference>
<dbReference type="GO" id="GO:0006813">
    <property type="term" value="P:potassium ion transport"/>
    <property type="evidence" value="ECO:0007669"/>
    <property type="project" value="UniProtKB-KW"/>
</dbReference>
<dbReference type="InterPro" id="IPR050794">
    <property type="entry name" value="CPA2_transporter"/>
</dbReference>
<dbReference type="Gene3D" id="1.20.1530.20">
    <property type="match status" value="1"/>
</dbReference>
<name>W9SXP8_9ROSA</name>
<evidence type="ECO:0000259" key="13">
    <source>
        <dbReference type="Pfam" id="PF23256"/>
    </source>
</evidence>
<feature type="transmembrane region" description="Helical" evidence="11">
    <location>
        <begin position="432"/>
        <end position="454"/>
    </location>
</feature>
<evidence type="ECO:0000313" key="15">
    <source>
        <dbReference type="EMBL" id="EXC32126.1"/>
    </source>
</evidence>
<dbReference type="Proteomes" id="UP000030645">
    <property type="component" value="Unassembled WGS sequence"/>
</dbReference>
<evidence type="ECO:0000256" key="9">
    <source>
        <dbReference type="ARBA" id="ARBA00038341"/>
    </source>
</evidence>
<feature type="transmembrane region" description="Helical" evidence="11">
    <location>
        <begin position="147"/>
        <end position="167"/>
    </location>
</feature>
<accession>W9SXP8</accession>
<evidence type="ECO:0000256" key="1">
    <source>
        <dbReference type="ARBA" id="ARBA00004141"/>
    </source>
</evidence>
<evidence type="ECO:0000256" key="6">
    <source>
        <dbReference type="ARBA" id="ARBA00022989"/>
    </source>
</evidence>
<protein>
    <submittedName>
        <fullName evidence="15">Cation/H(+) antiporter 15</fullName>
    </submittedName>
</protein>
<comment type="subcellular location">
    <subcellularLocation>
        <location evidence="1">Membrane</location>
        <topology evidence="1">Multi-pass membrane protein</topology>
    </subcellularLocation>
</comment>
<feature type="transmembrane region" description="Helical" evidence="11">
    <location>
        <begin position="338"/>
        <end position="355"/>
    </location>
</feature>
<dbReference type="InterPro" id="IPR057290">
    <property type="entry name" value="CHX17_C"/>
</dbReference>
<keyword evidence="6 11" id="KW-1133">Transmembrane helix</keyword>
<keyword evidence="8 11" id="KW-0472">Membrane</keyword>
<feature type="transmembrane region" description="Helical" evidence="11">
    <location>
        <begin position="108"/>
        <end position="135"/>
    </location>
</feature>
<evidence type="ECO:0000313" key="16">
    <source>
        <dbReference type="Proteomes" id="UP000030645"/>
    </source>
</evidence>
<reference evidence="16" key="1">
    <citation type="submission" date="2013-01" db="EMBL/GenBank/DDBJ databases">
        <title>Draft Genome Sequence of a Mulberry Tree, Morus notabilis C.K. Schneid.</title>
        <authorList>
            <person name="He N."/>
            <person name="Zhao S."/>
        </authorList>
    </citation>
    <scope>NUCLEOTIDE SEQUENCE</scope>
</reference>
<evidence type="ECO:0000259" key="12">
    <source>
        <dbReference type="Pfam" id="PF00999"/>
    </source>
</evidence>
<keyword evidence="16" id="KW-1185">Reference proteome</keyword>
<dbReference type="GO" id="GO:0016020">
    <property type="term" value="C:membrane"/>
    <property type="evidence" value="ECO:0007669"/>
    <property type="project" value="UniProtKB-SubCell"/>
</dbReference>
<evidence type="ECO:0000256" key="4">
    <source>
        <dbReference type="ARBA" id="ARBA00022692"/>
    </source>
</evidence>
<evidence type="ECO:0000256" key="2">
    <source>
        <dbReference type="ARBA" id="ARBA00022448"/>
    </source>
</evidence>
<dbReference type="AlphaFoldDB" id="W9SXP8"/>
<evidence type="ECO:0000259" key="14">
    <source>
        <dbReference type="Pfam" id="PF23259"/>
    </source>
</evidence>
<dbReference type="GO" id="GO:0006885">
    <property type="term" value="P:regulation of pH"/>
    <property type="evidence" value="ECO:0007669"/>
    <property type="project" value="TreeGrafter"/>
</dbReference>
<comment type="similarity">
    <text evidence="9">Belongs to the monovalent cation:proton antiporter 2 (CPA2) transporter (TC 2.A.37) family. CHX (TC 2.A.37.4) subfamily.</text>
</comment>
<evidence type="ECO:0000256" key="3">
    <source>
        <dbReference type="ARBA" id="ARBA00022538"/>
    </source>
</evidence>
<organism evidence="15 16">
    <name type="scientific">Morus notabilis</name>
    <dbReference type="NCBI Taxonomy" id="981085"/>
    <lineage>
        <taxon>Eukaryota</taxon>
        <taxon>Viridiplantae</taxon>
        <taxon>Streptophyta</taxon>
        <taxon>Embryophyta</taxon>
        <taxon>Tracheophyta</taxon>
        <taxon>Spermatophyta</taxon>
        <taxon>Magnoliopsida</taxon>
        <taxon>eudicotyledons</taxon>
        <taxon>Gunneridae</taxon>
        <taxon>Pentapetalae</taxon>
        <taxon>rosids</taxon>
        <taxon>fabids</taxon>
        <taxon>Rosales</taxon>
        <taxon>Moraceae</taxon>
        <taxon>Moreae</taxon>
        <taxon>Morus</taxon>
    </lineage>
</organism>
<evidence type="ECO:0000256" key="7">
    <source>
        <dbReference type="ARBA" id="ARBA00023065"/>
    </source>
</evidence>
<evidence type="ECO:0000256" key="11">
    <source>
        <dbReference type="SAM" id="Phobius"/>
    </source>
</evidence>
<sequence length="826" mass="90392">MDPSFFCNSTKLDPNREWCVKFSELNYAVMCYKQTLLRKEGLWRAENATSLLIPTFLSQLVLIISINHLLMFAFRPLRLPRITAEILGGVILGAGGVAGTMFGKDYLFPYRAIMTLETVANLGLLYYMLLLGLEVDLKPVIQAPKKAFTIALSGLLLTFPVGVALHYMVVENFTVATDGLPTRYGPLFWGIALSTTNFPELAQILIDLKLLRSEVGRTALSAAVMTDLTSWLLFVVCMAVINTGHVYTLVLGGDFVVLSLFVFRPALSWAVGLTNQRIVEGGSGYNDYHISFILALAVAFGYVTDACGCHSILGGFMLGVIMPKGELKEKLMEKVEDFVLGLMMPLFFIVVGLRTNHLLVFGGQFGIGKIIGVLGLAFVAKIASTFLAAVFFNKMKFRDSLALGLLMNTKGLLTLIVISSARDIKVLNNQTFTILITALWLMTAAVGPILSFAYKSGKPSGEYKRSCVTSVEPHESELRILTCSHSSQEVTGIANLLDASNPTKESPISVFALHLVEHVGRASAMLIVHNACRIDETGGDKDDDSSAVAATSAFNDLKNGKELGSLFIHPLTVVSSFATMHEDICSLAEEKQTNLIILPFHLKPTTDGGVESTKGNPFRIMNKHVLENSPCSVAVLVDRGHRPPTVLAKLDNQGHLCRHFFVIFIGGPDDREALAYAQRMSGNPNIGLTVTRFSLDNENHVELSTDDEEKEEKLLDNQCLEEFRRETKNNSAVKLRDVVVRSWDEIVKVIIDMEGDEYDLIIQGGSCDSNSDTGCGGGSNDGASASNQRVENNSTLSEHFGPTTWEPTQIEKPDLASFVSRGTRSF</sequence>
<feature type="compositionally biased region" description="Polar residues" evidence="10">
    <location>
        <begin position="788"/>
        <end position="797"/>
    </location>
</feature>
<feature type="transmembrane region" description="Helical" evidence="11">
    <location>
        <begin position="367"/>
        <end position="389"/>
    </location>
</feature>
<dbReference type="InterPro" id="IPR057291">
    <property type="entry name" value="CHX17_2nd"/>
</dbReference>
<feature type="transmembrane region" description="Helical" evidence="11">
    <location>
        <begin position="247"/>
        <end position="271"/>
    </location>
</feature>
<evidence type="ECO:0000256" key="8">
    <source>
        <dbReference type="ARBA" id="ARBA00023136"/>
    </source>
</evidence>
<evidence type="ECO:0000256" key="5">
    <source>
        <dbReference type="ARBA" id="ARBA00022958"/>
    </source>
</evidence>
<feature type="transmembrane region" description="Helical" evidence="11">
    <location>
        <begin position="51"/>
        <end position="70"/>
    </location>
</feature>
<feature type="domain" description="Cation/H(+) antiporter C-terminal" evidence="14">
    <location>
        <begin position="662"/>
        <end position="766"/>
    </location>
</feature>
<dbReference type="Pfam" id="PF00999">
    <property type="entry name" value="Na_H_Exchanger"/>
    <property type="match status" value="1"/>
</dbReference>
<feature type="domain" description="Cation/H(+) antiporter central" evidence="13">
    <location>
        <begin position="509"/>
        <end position="645"/>
    </location>
</feature>
<feature type="transmembrane region" description="Helical" evidence="11">
    <location>
        <begin position="218"/>
        <end position="241"/>
    </location>
</feature>
<dbReference type="EMBL" id="KE346282">
    <property type="protein sequence ID" value="EXC32126.1"/>
    <property type="molecule type" value="Genomic_DNA"/>
</dbReference>
<dbReference type="Pfam" id="PF23259">
    <property type="entry name" value="CHX17_C"/>
    <property type="match status" value="1"/>
</dbReference>
<dbReference type="InterPro" id="IPR006153">
    <property type="entry name" value="Cation/H_exchanger_TM"/>
</dbReference>
<dbReference type="InterPro" id="IPR038770">
    <property type="entry name" value="Na+/solute_symporter_sf"/>
</dbReference>